<organism evidence="2 3">
    <name type="scientific">Candidatus Doudnabacteria bacterium RIFCSPHIGHO2_01_FULL_49_9</name>
    <dbReference type="NCBI Taxonomy" id="1817827"/>
    <lineage>
        <taxon>Bacteria</taxon>
        <taxon>Candidatus Doudnaibacteriota</taxon>
    </lineage>
</organism>
<comment type="caution">
    <text evidence="2">The sequence shown here is derived from an EMBL/GenBank/DDBJ whole genome shotgun (WGS) entry which is preliminary data.</text>
</comment>
<dbReference type="InterPro" id="IPR003961">
    <property type="entry name" value="FN3_dom"/>
</dbReference>
<gene>
    <name evidence="2" type="ORF">A2846_02005</name>
</gene>
<accession>A0A1F5P3T9</accession>
<dbReference type="PROSITE" id="PS50853">
    <property type="entry name" value="FN3"/>
    <property type="match status" value="1"/>
</dbReference>
<protein>
    <recommendedName>
        <fullName evidence="1">Fibronectin type-III domain-containing protein</fullName>
    </recommendedName>
</protein>
<name>A0A1F5P3T9_9BACT</name>
<evidence type="ECO:0000313" key="3">
    <source>
        <dbReference type="Proteomes" id="UP000176339"/>
    </source>
</evidence>
<dbReference type="InterPro" id="IPR013783">
    <property type="entry name" value="Ig-like_fold"/>
</dbReference>
<dbReference type="Proteomes" id="UP000176339">
    <property type="component" value="Unassembled WGS sequence"/>
</dbReference>
<dbReference type="Gene3D" id="2.60.40.10">
    <property type="entry name" value="Immunoglobulins"/>
    <property type="match status" value="1"/>
</dbReference>
<evidence type="ECO:0000313" key="2">
    <source>
        <dbReference type="EMBL" id="OGE84290.1"/>
    </source>
</evidence>
<sequence>MATSDLRYWRNSSNVTSSISVIDLTLITSHSINLTDLNQSTAYAYCVVAKDASGNSSVSSINFFTTLTPPPPPLSYSPWLNAQLTNYSGDGNLYYGEYPALTWTDQTVADYAVVWVGNDGTPSAENIFFQRFKSDGSLAGKTVKLTNHGYCTCITAFPPNIYWDGSQYKVGWIDMFDYGGEMRGYYTRRMALNPNGQIMYDAYNVSVSGQTGTFVGNIYDYYFYPSYNNGASLSVSAGKIYFNSQNVSNELVSTAPGSNSLPFLIWTGEHFAATWMNVQNNQPQLYFGVK</sequence>
<dbReference type="EMBL" id="MFEN01000019">
    <property type="protein sequence ID" value="OGE84290.1"/>
    <property type="molecule type" value="Genomic_DNA"/>
</dbReference>
<feature type="domain" description="Fibronectin type-III" evidence="1">
    <location>
        <begin position="1"/>
        <end position="71"/>
    </location>
</feature>
<dbReference type="SUPFAM" id="SSF49265">
    <property type="entry name" value="Fibronectin type III"/>
    <property type="match status" value="1"/>
</dbReference>
<evidence type="ECO:0000259" key="1">
    <source>
        <dbReference type="PROSITE" id="PS50853"/>
    </source>
</evidence>
<dbReference type="AlphaFoldDB" id="A0A1F5P3T9"/>
<proteinExistence type="predicted"/>
<dbReference type="InterPro" id="IPR036116">
    <property type="entry name" value="FN3_sf"/>
</dbReference>
<reference evidence="2 3" key="1">
    <citation type="journal article" date="2016" name="Nat. Commun.">
        <title>Thousands of microbial genomes shed light on interconnected biogeochemical processes in an aquifer system.</title>
        <authorList>
            <person name="Anantharaman K."/>
            <person name="Brown C.T."/>
            <person name="Hug L.A."/>
            <person name="Sharon I."/>
            <person name="Castelle C.J."/>
            <person name="Probst A.J."/>
            <person name="Thomas B.C."/>
            <person name="Singh A."/>
            <person name="Wilkins M.J."/>
            <person name="Karaoz U."/>
            <person name="Brodie E.L."/>
            <person name="Williams K.H."/>
            <person name="Hubbard S.S."/>
            <person name="Banfield J.F."/>
        </authorList>
    </citation>
    <scope>NUCLEOTIDE SEQUENCE [LARGE SCALE GENOMIC DNA]</scope>
</reference>